<proteinExistence type="predicted"/>
<dbReference type="AlphaFoldDB" id="A0A6B2LRI9"/>
<name>A0A6B2LRI9_9EUKA</name>
<organism evidence="1">
    <name type="scientific">Arcella intermedia</name>
    <dbReference type="NCBI Taxonomy" id="1963864"/>
    <lineage>
        <taxon>Eukaryota</taxon>
        <taxon>Amoebozoa</taxon>
        <taxon>Tubulinea</taxon>
        <taxon>Elardia</taxon>
        <taxon>Arcellinida</taxon>
        <taxon>Sphaerothecina</taxon>
        <taxon>Arcellidae</taxon>
        <taxon>Arcella</taxon>
    </lineage>
</organism>
<protein>
    <submittedName>
        <fullName evidence="1">Uncharacterized protein</fullName>
    </submittedName>
</protein>
<evidence type="ECO:0000313" key="1">
    <source>
        <dbReference type="EMBL" id="NDV39430.1"/>
    </source>
</evidence>
<reference evidence="1" key="1">
    <citation type="journal article" date="2020" name="J. Eukaryot. Microbiol.">
        <title>De novo Sequencing, Assembly and Annotation of the Transcriptome for the Free-Living Testate Amoeba Arcella intermedia.</title>
        <authorList>
            <person name="Ribeiro G.M."/>
            <person name="Porfirio-Sousa A.L."/>
            <person name="Maurer-Alcala X.X."/>
            <person name="Katz L.A."/>
            <person name="Lahr D.J.G."/>
        </authorList>
    </citation>
    <scope>NUCLEOTIDE SEQUENCE</scope>
</reference>
<sequence>MDFCSKSFLDFGQDLLVRHGLARFISLHDRDGLLDFHGELLLRESFGISGLDDLLSSFYTHCVNRIIPFILVQLPSIEIRTPLLIRGRRFWFGDDGSASGLPSSVDFLLLLRLVGRFLLLRP</sequence>
<accession>A0A6B2LRI9</accession>
<dbReference type="EMBL" id="GIBP01010461">
    <property type="protein sequence ID" value="NDV39430.1"/>
    <property type="molecule type" value="Transcribed_RNA"/>
</dbReference>